<reference evidence="9 10" key="1">
    <citation type="journal article" date="2020" name="Nature">
        <title>Bacterial chemolithoautotrophy via manganese oxidation.</title>
        <authorList>
            <person name="Yu H."/>
            <person name="Leadbetter J.R."/>
        </authorList>
    </citation>
    <scope>NUCLEOTIDE SEQUENCE [LARGE SCALE GENOMIC DNA]</scope>
    <source>
        <strain evidence="9 10">Mn-1</strain>
    </source>
</reference>
<feature type="binding site" evidence="5">
    <location>
        <position position="62"/>
    </location>
    <ligand>
        <name>S-methyl-5'-thioadenosine</name>
        <dbReference type="ChEBI" id="CHEBI:17509"/>
    </ligand>
</feature>
<feature type="binding site" evidence="5">
    <location>
        <position position="93"/>
    </location>
    <ligand>
        <name>spermidine</name>
        <dbReference type="ChEBI" id="CHEBI:57834"/>
    </ligand>
</feature>
<dbReference type="InterPro" id="IPR037163">
    <property type="entry name" value="Spermidine_synt_N_sf"/>
</dbReference>
<dbReference type="GO" id="GO:0008295">
    <property type="term" value="P:spermidine biosynthetic process"/>
    <property type="evidence" value="ECO:0007669"/>
    <property type="project" value="UniProtKB-UniRule"/>
</dbReference>
<feature type="binding site" evidence="5">
    <location>
        <position position="194"/>
    </location>
    <ligand>
        <name>S-methyl-5'-thioadenosine</name>
        <dbReference type="ChEBI" id="CHEBI:17509"/>
    </ligand>
</feature>
<dbReference type="HAMAP" id="MF_00198">
    <property type="entry name" value="Spermidine_synth"/>
    <property type="match status" value="1"/>
</dbReference>
<feature type="binding site" evidence="5">
    <location>
        <position position="117"/>
    </location>
    <ligand>
        <name>spermidine</name>
        <dbReference type="ChEBI" id="CHEBI:57834"/>
    </ligand>
</feature>
<dbReference type="InterPro" id="IPR029063">
    <property type="entry name" value="SAM-dependent_MTases_sf"/>
</dbReference>
<name>A0A7X6DST6_9BACT</name>
<feature type="domain" description="PABS" evidence="8">
    <location>
        <begin position="37"/>
        <end position="267"/>
    </location>
</feature>
<feature type="compositionally biased region" description="Basic residues" evidence="7">
    <location>
        <begin position="1"/>
        <end position="15"/>
    </location>
</feature>
<dbReference type="SUPFAM" id="SSF53335">
    <property type="entry name" value="S-adenosyl-L-methionine-dependent methyltransferases"/>
    <property type="match status" value="1"/>
</dbReference>
<comment type="caution">
    <text evidence="9">The sequence shown here is derived from an EMBL/GenBank/DDBJ whole genome shotgun (WGS) entry which is preliminary data.</text>
</comment>
<dbReference type="InterPro" id="IPR001045">
    <property type="entry name" value="Spermi_synthase"/>
</dbReference>
<comment type="similarity">
    <text evidence="1 5">Belongs to the spermidine/spermine synthase family.</text>
</comment>
<feature type="binding site" evidence="5">
    <location>
        <position position="137"/>
    </location>
    <ligand>
        <name>S-methyl-5'-thioadenosine</name>
        <dbReference type="ChEBI" id="CHEBI:17509"/>
    </ligand>
</feature>
<dbReference type="PROSITE" id="PS51006">
    <property type="entry name" value="PABS_2"/>
    <property type="match status" value="1"/>
</dbReference>
<comment type="catalytic activity">
    <reaction evidence="5">
        <text>S-adenosyl 3-(methylsulfanyl)propylamine + putrescine = S-methyl-5'-thioadenosine + spermidine + H(+)</text>
        <dbReference type="Rhea" id="RHEA:12721"/>
        <dbReference type="ChEBI" id="CHEBI:15378"/>
        <dbReference type="ChEBI" id="CHEBI:17509"/>
        <dbReference type="ChEBI" id="CHEBI:57443"/>
        <dbReference type="ChEBI" id="CHEBI:57834"/>
        <dbReference type="ChEBI" id="CHEBI:326268"/>
        <dbReference type="EC" id="2.5.1.16"/>
    </reaction>
</comment>
<dbReference type="Pfam" id="PF01564">
    <property type="entry name" value="Spermine_synth"/>
    <property type="match status" value="1"/>
</dbReference>
<feature type="region of interest" description="Disordered" evidence="7">
    <location>
        <begin position="1"/>
        <end position="23"/>
    </location>
</feature>
<keyword evidence="10" id="KW-1185">Reference proteome</keyword>
<comment type="pathway">
    <text evidence="5">Amine and polyamine biosynthesis; spermidine biosynthesis; spermidine from putrescine: step 1/1.</text>
</comment>
<feature type="binding site" evidence="5">
    <location>
        <begin position="169"/>
        <end position="170"/>
    </location>
    <ligand>
        <name>S-methyl-5'-thioadenosine</name>
        <dbReference type="ChEBI" id="CHEBI:17509"/>
    </ligand>
</feature>
<dbReference type="InterPro" id="IPR035246">
    <property type="entry name" value="Spermidine_synt_N"/>
</dbReference>
<dbReference type="Gene3D" id="2.30.140.10">
    <property type="entry name" value="Spermidine synthase, tetramerisation domain"/>
    <property type="match status" value="1"/>
</dbReference>
<organism evidence="9 10">
    <name type="scientific">Candidatus Manganitrophus noduliformans</name>
    <dbReference type="NCBI Taxonomy" id="2606439"/>
    <lineage>
        <taxon>Bacteria</taxon>
        <taxon>Pseudomonadati</taxon>
        <taxon>Nitrospirota</taxon>
        <taxon>Nitrospiria</taxon>
        <taxon>Candidatus Troglogloeales</taxon>
        <taxon>Candidatus Manganitrophaceae</taxon>
        <taxon>Candidatus Manganitrophus</taxon>
    </lineage>
</organism>
<dbReference type="PANTHER" id="PTHR11558:SF11">
    <property type="entry name" value="SPERMIDINE SYNTHASE"/>
    <property type="match status" value="1"/>
</dbReference>
<dbReference type="Pfam" id="PF17284">
    <property type="entry name" value="Spermine_synt_N"/>
    <property type="match status" value="1"/>
</dbReference>
<gene>
    <name evidence="5" type="primary">speE</name>
    <name evidence="9" type="ORF">MNODULE_17320</name>
</gene>
<accession>A0A7X6DST6</accession>
<sequence length="336" mass="38114">MRATSRRRRKGRSPLRGKMTEPIALPPSISKSKQGQTEFVTSDFGHVYVPSRVLYKGSTGLQEIEVYETDTFGRIMFLDGKIQVSYLDEERYHQYLVQGPLLACENPKSIYIIGGGDGGAIEEAAKHPGIERIVMAEIDQVVIDKSKEYLPEISRGAFDDKRLDLRCVDALKDLQEDKNRYDVIIVDLTEPHGPSKMLYTKEFYQLLASRLTEGGMVGVHTDNFDLFPESYGTIYNTLKSAFGANILTAHVGMPCFGMAWSYRIVSPYRINFERIEKNFRAAVQRGMQLDYFHPSTYLAQPTARERAVIEKFNRVSTNASPYDKFEQAATYITGKI</sequence>
<dbReference type="InterPro" id="IPR030374">
    <property type="entry name" value="PABS"/>
</dbReference>
<evidence type="ECO:0000256" key="1">
    <source>
        <dbReference type="ARBA" id="ARBA00007867"/>
    </source>
</evidence>
<evidence type="ECO:0000256" key="3">
    <source>
        <dbReference type="ARBA" id="ARBA00023066"/>
    </source>
</evidence>
<evidence type="ECO:0000256" key="4">
    <source>
        <dbReference type="ARBA" id="ARBA00023115"/>
    </source>
</evidence>
<evidence type="ECO:0000256" key="6">
    <source>
        <dbReference type="PROSITE-ProRule" id="PRU00354"/>
    </source>
</evidence>
<proteinExistence type="inferred from homology"/>
<evidence type="ECO:0000256" key="7">
    <source>
        <dbReference type="SAM" id="MobiDB-lite"/>
    </source>
</evidence>
<evidence type="ECO:0000259" key="8">
    <source>
        <dbReference type="PROSITE" id="PS51006"/>
    </source>
</evidence>
<feature type="active site" description="Proton acceptor" evidence="5 6">
    <location>
        <position position="187"/>
    </location>
</feature>
<evidence type="ECO:0000313" key="9">
    <source>
        <dbReference type="EMBL" id="NKE72514.1"/>
    </source>
</evidence>
<dbReference type="CDD" id="cd02440">
    <property type="entry name" value="AdoMet_MTases"/>
    <property type="match status" value="1"/>
</dbReference>
<protein>
    <recommendedName>
        <fullName evidence="5">Polyamine aminopropyltransferase</fullName>
    </recommendedName>
    <alternativeName>
        <fullName evidence="5">Putrescine aminopropyltransferase</fullName>
        <shortName evidence="5">PAPT</shortName>
    </alternativeName>
    <alternativeName>
        <fullName evidence="5">Spermidine synthase</fullName>
        <shortName evidence="5">SPDS</shortName>
        <shortName evidence="5">SPDSY</shortName>
        <ecNumber evidence="5">2.5.1.16</ecNumber>
    </alternativeName>
</protein>
<comment type="subunit">
    <text evidence="5">Homodimer or homotetramer.</text>
</comment>
<dbReference type="EC" id="2.5.1.16" evidence="5"/>
<dbReference type="PANTHER" id="PTHR11558">
    <property type="entry name" value="SPERMIDINE/SPERMINE SYNTHASE"/>
    <property type="match status" value="1"/>
</dbReference>
<evidence type="ECO:0000256" key="5">
    <source>
        <dbReference type="HAMAP-Rule" id="MF_00198"/>
    </source>
</evidence>
<keyword evidence="3 5" id="KW-0745">Spermidine biosynthesis</keyword>
<dbReference type="AlphaFoldDB" id="A0A7X6DST6"/>
<comment type="caution">
    <text evidence="5">Lacks conserved residue(s) required for the propagation of feature annotation.</text>
</comment>
<dbReference type="GO" id="GO:0004766">
    <property type="term" value="F:spermidine synthase activity"/>
    <property type="evidence" value="ECO:0007669"/>
    <property type="project" value="UniProtKB-UniRule"/>
</dbReference>
<dbReference type="Proteomes" id="UP000534783">
    <property type="component" value="Unassembled WGS sequence"/>
</dbReference>
<dbReference type="EMBL" id="VTOW01000003">
    <property type="protein sequence ID" value="NKE72514.1"/>
    <property type="molecule type" value="Genomic_DNA"/>
</dbReference>
<evidence type="ECO:0000313" key="10">
    <source>
        <dbReference type="Proteomes" id="UP000534783"/>
    </source>
</evidence>
<dbReference type="UniPathway" id="UPA00248">
    <property type="reaction ID" value="UER00314"/>
</dbReference>
<evidence type="ECO:0000256" key="2">
    <source>
        <dbReference type="ARBA" id="ARBA00022679"/>
    </source>
</evidence>
<comment type="function">
    <text evidence="5">Catalyzes the irreversible transfer of a propylamine group from the amino donor S-adenosylmethioninamine (decarboxy-AdoMet) to putrescine (1,4-diaminobutane) to yield spermidine.</text>
</comment>
<dbReference type="Gene3D" id="3.40.50.150">
    <property type="entry name" value="Vaccinia Virus protein VP39"/>
    <property type="match status" value="1"/>
</dbReference>
<keyword evidence="4 5" id="KW-0620">Polyamine biosynthesis</keyword>
<keyword evidence="2 5" id="KW-0808">Transferase</keyword>